<comment type="caution">
    <text evidence="2">The sequence shown here is derived from an EMBL/GenBank/DDBJ whole genome shotgun (WGS) entry which is preliminary data.</text>
</comment>
<dbReference type="PIRSF" id="PIRSF010606">
    <property type="entry name" value="Spore_coat_CotJB"/>
    <property type="match status" value="1"/>
</dbReference>
<dbReference type="InterPro" id="IPR024207">
    <property type="entry name" value="CotJB_dom"/>
</dbReference>
<dbReference type="Proteomes" id="UP000729290">
    <property type="component" value="Unassembled WGS sequence"/>
</dbReference>
<dbReference type="Pfam" id="PF12652">
    <property type="entry name" value="CotJB"/>
    <property type="match status" value="1"/>
</dbReference>
<dbReference type="RefSeq" id="WP_205132939.1">
    <property type="nucleotide sequence ID" value="NZ_JACSNT010000003.1"/>
</dbReference>
<evidence type="ECO:0000313" key="2">
    <source>
        <dbReference type="EMBL" id="MBM6878787.1"/>
    </source>
</evidence>
<proteinExistence type="predicted"/>
<dbReference type="InterPro" id="IPR016571">
    <property type="entry name" value="Spore_coat_assembly_CotJB"/>
</dbReference>
<reference evidence="2 3" key="1">
    <citation type="journal article" date="2021" name="Sci. Rep.">
        <title>The distribution of antibiotic resistance genes in chicken gut microbiota commensals.</title>
        <authorList>
            <person name="Juricova H."/>
            <person name="Matiasovicova J."/>
            <person name="Kubasova T."/>
            <person name="Cejkova D."/>
            <person name="Rychlik I."/>
        </authorList>
    </citation>
    <scope>NUCLEOTIDE SEQUENCE [LARGE SCALE GENOMIC DNA]</scope>
    <source>
        <strain evidence="2 3">An431b</strain>
    </source>
</reference>
<evidence type="ECO:0000259" key="1">
    <source>
        <dbReference type="Pfam" id="PF12652"/>
    </source>
</evidence>
<dbReference type="EMBL" id="JACSNV010000022">
    <property type="protein sequence ID" value="MBM6878787.1"/>
    <property type="molecule type" value="Genomic_DNA"/>
</dbReference>
<evidence type="ECO:0000313" key="3">
    <source>
        <dbReference type="Proteomes" id="UP000729290"/>
    </source>
</evidence>
<feature type="domain" description="Protein CotJB" evidence="1">
    <location>
        <begin position="5"/>
        <end position="81"/>
    </location>
</feature>
<sequence length="94" mass="10923">MTRDELLQKLTEMDFMAVDLALYLNTHPEDTEALTAYHQVISAADTLRLKYEEAYGPLCSFRSYGTSDKKWQWIDAPWPWQKDFNPSMAGKECV</sequence>
<name>A0ABS2GDU2_9FIRM</name>
<keyword evidence="2" id="KW-0946">Virion</keyword>
<protein>
    <submittedName>
        <fullName evidence="2">Spore coat protein CotJB</fullName>
    </submittedName>
</protein>
<accession>A0ABS2GDU2</accession>
<keyword evidence="2" id="KW-0167">Capsid protein</keyword>
<organism evidence="2 3">
    <name type="scientific">Anaerotignum lactatifermentans</name>
    <dbReference type="NCBI Taxonomy" id="160404"/>
    <lineage>
        <taxon>Bacteria</taxon>
        <taxon>Bacillati</taxon>
        <taxon>Bacillota</taxon>
        <taxon>Clostridia</taxon>
        <taxon>Lachnospirales</taxon>
        <taxon>Anaerotignaceae</taxon>
        <taxon>Anaerotignum</taxon>
    </lineage>
</organism>
<keyword evidence="3" id="KW-1185">Reference proteome</keyword>
<gene>
    <name evidence="2" type="ORF">H9X83_11575</name>
</gene>